<keyword evidence="2" id="KW-0255">Endonuclease</keyword>
<dbReference type="PANTHER" id="PTHR42834:SF1">
    <property type="entry name" value="ENDONUCLEASE_EXONUCLEASE_PHOSPHATASE FAMILY PROTEIN (AFU_ORTHOLOGUE AFUA_3G09210)"/>
    <property type="match status" value="1"/>
</dbReference>
<reference evidence="2 3" key="1">
    <citation type="submission" date="2019-03" db="EMBL/GenBank/DDBJ databases">
        <title>San Antonio Military Medical Center submission to MRSN (WRAIR), pending publication.</title>
        <authorList>
            <person name="Blyth D.M."/>
            <person name="Mccarthy S.L."/>
            <person name="Schall S.E."/>
            <person name="Stam J.A."/>
            <person name="Ong A.C."/>
            <person name="Mcgann P.T."/>
        </authorList>
    </citation>
    <scope>NUCLEOTIDE SEQUENCE [LARGE SCALE GENOMIC DNA]</scope>
    <source>
        <strain evidence="2 3">MRSN571793</strain>
    </source>
</reference>
<dbReference type="STRING" id="1121485.GCA_000426485_03087"/>
<accession>A0A4Y8L0B8</accession>
<dbReference type="InterPro" id="IPR036691">
    <property type="entry name" value="Endo/exonu/phosph_ase_sf"/>
</dbReference>
<dbReference type="Proteomes" id="UP000297861">
    <property type="component" value="Unassembled WGS sequence"/>
</dbReference>
<dbReference type="InterPro" id="IPR005135">
    <property type="entry name" value="Endo/exonuclease/phosphatase"/>
</dbReference>
<dbReference type="AlphaFoldDB" id="A0A4Y8L0B8"/>
<keyword evidence="2" id="KW-0269">Exonuclease</keyword>
<feature type="domain" description="Endonuclease/exonuclease/phosphatase" evidence="1">
    <location>
        <begin position="28"/>
        <end position="338"/>
    </location>
</feature>
<keyword evidence="2" id="KW-0378">Hydrolase</keyword>
<dbReference type="Pfam" id="PF19580">
    <property type="entry name" value="Exo_endo_phos_3"/>
    <property type="match status" value="1"/>
</dbReference>
<name>A0A4Y8L0B8_9BACT</name>
<keyword evidence="3" id="KW-1185">Reference proteome</keyword>
<dbReference type="PANTHER" id="PTHR42834">
    <property type="entry name" value="ENDONUCLEASE/EXONUCLEASE/PHOSPHATASE FAMILY PROTEIN (AFU_ORTHOLOGUE AFUA_3G09210)"/>
    <property type="match status" value="1"/>
</dbReference>
<evidence type="ECO:0000313" key="3">
    <source>
        <dbReference type="Proteomes" id="UP000297861"/>
    </source>
</evidence>
<dbReference type="SUPFAM" id="SSF56219">
    <property type="entry name" value="DNase I-like"/>
    <property type="match status" value="1"/>
</dbReference>
<gene>
    <name evidence="2" type="ORF">E2605_12700</name>
</gene>
<evidence type="ECO:0000313" key="2">
    <source>
        <dbReference type="EMBL" id="TFD95687.1"/>
    </source>
</evidence>
<protein>
    <submittedName>
        <fullName evidence="2">Endonuclease/exonuclease/phosphatase family protein</fullName>
    </submittedName>
</protein>
<organism evidence="2 3">
    <name type="scientific">Dysgonomonas capnocytophagoides</name>
    <dbReference type="NCBI Taxonomy" id="45254"/>
    <lineage>
        <taxon>Bacteria</taxon>
        <taxon>Pseudomonadati</taxon>
        <taxon>Bacteroidota</taxon>
        <taxon>Bacteroidia</taxon>
        <taxon>Bacteroidales</taxon>
        <taxon>Dysgonomonadaceae</taxon>
        <taxon>Dysgonomonas</taxon>
    </lineage>
</organism>
<dbReference type="GO" id="GO:0004519">
    <property type="term" value="F:endonuclease activity"/>
    <property type="evidence" value="ECO:0007669"/>
    <property type="project" value="UniProtKB-KW"/>
</dbReference>
<dbReference type="GO" id="GO:0004527">
    <property type="term" value="F:exonuclease activity"/>
    <property type="evidence" value="ECO:0007669"/>
    <property type="project" value="UniProtKB-KW"/>
</dbReference>
<dbReference type="EMBL" id="SOML01000007">
    <property type="protein sequence ID" value="TFD95687.1"/>
    <property type="molecule type" value="Genomic_DNA"/>
</dbReference>
<dbReference type="OrthoDB" id="9802724at2"/>
<comment type="caution">
    <text evidence="2">The sequence shown here is derived from an EMBL/GenBank/DDBJ whole genome shotgun (WGS) entry which is preliminary data.</text>
</comment>
<evidence type="ECO:0000259" key="1">
    <source>
        <dbReference type="Pfam" id="PF19580"/>
    </source>
</evidence>
<proteinExistence type="predicted"/>
<keyword evidence="2" id="KW-0540">Nuclease</keyword>
<sequence length="342" mass="39187">MMSRYFFICIAFISVHLSAQVKSDIYPIAFYNLENLFDTNRDNNIQDEDFTPQGKYQWTEDKYNKKLNNLADVISQLGRQQNKDGFAILGVAEVENRKVMEDLILKTKLSETKYQIVHQDSPDARGIDVGMIYNPKYFKVKTYRTYPFTLPGNNNIRTRDILVVSGLLAGEPISILVNHWPSRRGEDSSPLRERAGSICKHISDSIYNENPKTAIVIMGDMNDDPKDKSTSIALGAKKEMNQVKEGGLFNTLWKTHESGRGTLCYRGEWNLFDQIIISQSLLKSGKSNLNYIKSEIFTRDYMFQQSGKYKSYPLRTLSGNTFLNGYSDHFPTLIYIGKAEKQ</sequence>
<dbReference type="Gene3D" id="3.60.10.10">
    <property type="entry name" value="Endonuclease/exonuclease/phosphatase"/>
    <property type="match status" value="1"/>
</dbReference>